<dbReference type="InterPro" id="IPR045028">
    <property type="entry name" value="DinG/Rad3-like"/>
</dbReference>
<keyword evidence="3" id="KW-0547">Nucleotide-binding</keyword>
<evidence type="ECO:0000313" key="15">
    <source>
        <dbReference type="EMBL" id="GGF93864.1"/>
    </source>
</evidence>
<dbReference type="Gene3D" id="1.10.275.40">
    <property type="match status" value="1"/>
</dbReference>
<dbReference type="Gene3D" id="1.10.30.20">
    <property type="entry name" value="Bacterial XPD DNA helicase, FeS cluster domain"/>
    <property type="match status" value="1"/>
</dbReference>
<dbReference type="InterPro" id="IPR042493">
    <property type="entry name" value="XPD_DNA_FeS"/>
</dbReference>
<sequence length="791" mass="88600">MKDQVKIAVRPLVEYVFRSGDLDSGFRMGTALTEGTKAHQQVQRSYGEADQKEVYLAAEIPYGDLLFIIEGRCDGLLVLEDGSVMIDEIKSSSGDIPAAMDETYPVHWAQAKCYAYMYAREHGIGRMKIQLTYVQVMTGEQRRFQQEVGLAELEAFVNGVVTQYAPYAQMLRDHRVARDRSIGELDFPFASFRDGQRKLAGAVYKVIGEGVHLFAKAPTGIGKTISTIFPAVKAMGEGQLEQFFYLTAKTITRTSAEDTFSLLRAKGLHLHVVTITAKEKICFQDQVSCRKEDCPFADGYYDRINGAVLDILANETLIGRRQIEEYARKHQVCPFEFSLDLAYAADVVICDYNYIFDPRVSLKRLLAESKSRTALLIDEAHNLVDRAREMYSASLNKGDFLGLQREYKGLNAEVHQAAKAVNGFFIQLRKDAVSLGRKEQVSQQVPAELIELVEQFVLVAEQELSSRQGAAAMGSKGQGAPAQFNGRLEQSVLVAEQGQAQLLLQTYFAAQSFVRVSKLYDERFVTYAEVSSKEVTIKLFCLDPSHLLREMGKGFRAHIYFSATLTPMSYYRDMLGAREQDYTLSLPSPFHREQLEVQIEPLSTRYHDREGTKLKVAELLSQMLAGRPGNYLFFFPSYAYMNLVHEAFIAAEAADQVGTRVLLQRGDMTEAEREDFLAAFDADNGGTLAGFAVMGGIFSEGIDLVGDRLTGVAIIGVGLPQLGLERNIIRDYFIAQGKNGFDYAYVYPGMNKVLQAGGRLIRTETDQGRLLLIDDRYLQPHYAGLLPEEWR</sequence>
<keyword evidence="2" id="KW-0479">Metal-binding</keyword>
<dbReference type="SMART" id="SM00488">
    <property type="entry name" value="DEXDc2"/>
    <property type="match status" value="1"/>
</dbReference>
<keyword evidence="9" id="KW-0411">Iron-sulfur</keyword>
<keyword evidence="4" id="KW-0227">DNA damage</keyword>
<evidence type="ECO:0000256" key="2">
    <source>
        <dbReference type="ARBA" id="ARBA00022723"/>
    </source>
</evidence>
<reference evidence="16" key="1">
    <citation type="journal article" date="2019" name="Int. J. Syst. Evol. Microbiol.">
        <title>The Global Catalogue of Microorganisms (GCM) 10K type strain sequencing project: providing services to taxonomists for standard genome sequencing and annotation.</title>
        <authorList>
            <consortium name="The Broad Institute Genomics Platform"/>
            <consortium name="The Broad Institute Genome Sequencing Center for Infectious Disease"/>
            <person name="Wu L."/>
            <person name="Ma J."/>
        </authorList>
    </citation>
    <scope>NUCLEOTIDE SEQUENCE [LARGE SCALE GENOMIC DNA]</scope>
    <source>
        <strain evidence="16">CGMCC 1.15420</strain>
    </source>
</reference>
<evidence type="ECO:0000256" key="3">
    <source>
        <dbReference type="ARBA" id="ARBA00022741"/>
    </source>
</evidence>
<keyword evidence="5" id="KW-0378">Hydrolase</keyword>
<dbReference type="SUPFAM" id="SSF52540">
    <property type="entry name" value="P-loop containing nucleoside triphosphate hydrolases"/>
    <property type="match status" value="2"/>
</dbReference>
<dbReference type="Pfam" id="PF06733">
    <property type="entry name" value="DEAD_2"/>
    <property type="match status" value="1"/>
</dbReference>
<keyword evidence="12" id="KW-0413">Isomerase</keyword>
<dbReference type="Pfam" id="PF13307">
    <property type="entry name" value="Helicase_C_2"/>
    <property type="match status" value="1"/>
</dbReference>
<evidence type="ECO:0000256" key="6">
    <source>
        <dbReference type="ARBA" id="ARBA00022806"/>
    </source>
</evidence>
<dbReference type="PANTHER" id="PTHR11472">
    <property type="entry name" value="DNA REPAIR DEAD HELICASE RAD3/XP-D SUBFAMILY MEMBER"/>
    <property type="match status" value="1"/>
</dbReference>
<organism evidence="15 16">
    <name type="scientific">Paenibacillus aceti</name>
    <dbReference type="NCBI Taxonomy" id="1820010"/>
    <lineage>
        <taxon>Bacteria</taxon>
        <taxon>Bacillati</taxon>
        <taxon>Bacillota</taxon>
        <taxon>Bacilli</taxon>
        <taxon>Bacillales</taxon>
        <taxon>Paenibacillaceae</taxon>
        <taxon>Paenibacillus</taxon>
    </lineage>
</organism>
<evidence type="ECO:0000256" key="11">
    <source>
        <dbReference type="ARBA" id="ARBA00023204"/>
    </source>
</evidence>
<dbReference type="EMBL" id="BMIW01000007">
    <property type="protein sequence ID" value="GGF93864.1"/>
    <property type="molecule type" value="Genomic_DNA"/>
</dbReference>
<comment type="similarity">
    <text evidence="13">Belongs to the helicase family. DinG subfamily.</text>
</comment>
<evidence type="ECO:0000256" key="1">
    <source>
        <dbReference type="ARBA" id="ARBA00022485"/>
    </source>
</evidence>
<dbReference type="InterPro" id="IPR011604">
    <property type="entry name" value="PDDEXK-like_dom_sf"/>
</dbReference>
<dbReference type="Gene3D" id="3.90.320.10">
    <property type="match status" value="1"/>
</dbReference>
<dbReference type="PROSITE" id="PS51193">
    <property type="entry name" value="HELICASE_ATP_BIND_2"/>
    <property type="match status" value="1"/>
</dbReference>
<evidence type="ECO:0000256" key="8">
    <source>
        <dbReference type="ARBA" id="ARBA00023004"/>
    </source>
</evidence>
<feature type="domain" description="Helicase ATP-binding" evidence="14">
    <location>
        <begin position="182"/>
        <end position="432"/>
    </location>
</feature>
<evidence type="ECO:0000256" key="10">
    <source>
        <dbReference type="ARBA" id="ARBA00023125"/>
    </source>
</evidence>
<keyword evidence="1" id="KW-0004">4Fe-4S</keyword>
<name>A0ABQ1VSX6_9BACL</name>
<proteinExistence type="inferred from homology"/>
<comment type="caution">
    <text evidence="15">The sequence shown here is derived from an EMBL/GenBank/DDBJ whole genome shotgun (WGS) entry which is preliminary data.</text>
</comment>
<evidence type="ECO:0000256" key="4">
    <source>
        <dbReference type="ARBA" id="ARBA00022763"/>
    </source>
</evidence>
<dbReference type="InterPro" id="IPR010614">
    <property type="entry name" value="RAD3-like_helicase_DEAD"/>
</dbReference>
<keyword evidence="7" id="KW-0067">ATP-binding</keyword>
<keyword evidence="10" id="KW-0238">DNA-binding</keyword>
<protein>
    <submittedName>
        <fullName evidence="15">ATP-dependent helicase</fullName>
    </submittedName>
</protein>
<keyword evidence="16" id="KW-1185">Reference proteome</keyword>
<dbReference type="SMART" id="SM00491">
    <property type="entry name" value="HELICc2"/>
    <property type="match status" value="1"/>
</dbReference>
<dbReference type="InterPro" id="IPR006554">
    <property type="entry name" value="Helicase-like_DEXD_c2"/>
</dbReference>
<evidence type="ECO:0000256" key="13">
    <source>
        <dbReference type="ARBA" id="ARBA00038058"/>
    </source>
</evidence>
<dbReference type="RefSeq" id="WP_120464908.1">
    <property type="nucleotide sequence ID" value="NZ_BMIW01000007.1"/>
</dbReference>
<accession>A0ABQ1VSX6</accession>
<evidence type="ECO:0000256" key="7">
    <source>
        <dbReference type="ARBA" id="ARBA00022840"/>
    </source>
</evidence>
<evidence type="ECO:0000256" key="5">
    <source>
        <dbReference type="ARBA" id="ARBA00022801"/>
    </source>
</evidence>
<dbReference type="InterPro" id="IPR006555">
    <property type="entry name" value="ATP-dep_Helicase_C"/>
</dbReference>
<keyword evidence="8" id="KW-0408">Iron</keyword>
<evidence type="ECO:0000256" key="9">
    <source>
        <dbReference type="ARBA" id="ARBA00023014"/>
    </source>
</evidence>
<dbReference type="Gene3D" id="3.40.50.300">
    <property type="entry name" value="P-loop containing nucleotide triphosphate hydrolases"/>
    <property type="match status" value="2"/>
</dbReference>
<dbReference type="PANTHER" id="PTHR11472:SF34">
    <property type="entry name" value="REGULATOR OF TELOMERE ELONGATION HELICASE 1"/>
    <property type="match status" value="1"/>
</dbReference>
<evidence type="ECO:0000259" key="14">
    <source>
        <dbReference type="PROSITE" id="PS51193"/>
    </source>
</evidence>
<dbReference type="Proteomes" id="UP000608420">
    <property type="component" value="Unassembled WGS sequence"/>
</dbReference>
<evidence type="ECO:0000256" key="12">
    <source>
        <dbReference type="ARBA" id="ARBA00023235"/>
    </source>
</evidence>
<keyword evidence="6 15" id="KW-0347">Helicase</keyword>
<dbReference type="InterPro" id="IPR014013">
    <property type="entry name" value="Helic_SF1/SF2_ATP-bd_DinG/Rad3"/>
</dbReference>
<dbReference type="InterPro" id="IPR027417">
    <property type="entry name" value="P-loop_NTPase"/>
</dbReference>
<gene>
    <name evidence="15" type="ORF">GCM10010913_14280</name>
</gene>
<dbReference type="GO" id="GO:0004386">
    <property type="term" value="F:helicase activity"/>
    <property type="evidence" value="ECO:0007669"/>
    <property type="project" value="UniProtKB-KW"/>
</dbReference>
<evidence type="ECO:0000313" key="16">
    <source>
        <dbReference type="Proteomes" id="UP000608420"/>
    </source>
</evidence>
<keyword evidence="11" id="KW-0234">DNA repair</keyword>